<dbReference type="EMBL" id="AWSJ01000118">
    <property type="protein sequence ID" value="ERI10189.1"/>
    <property type="molecule type" value="Genomic_DNA"/>
</dbReference>
<gene>
    <name evidence="2" type="ORF">HMPREF0083_01717</name>
</gene>
<keyword evidence="1" id="KW-1133">Transmembrane helix</keyword>
<dbReference type="STRING" id="649747.HMPREF0083_01717"/>
<dbReference type="Proteomes" id="UP000016511">
    <property type="component" value="Unassembled WGS sequence"/>
</dbReference>
<sequence>MMQLDNAVIVVVTIVSITVFITAFTIVSITVFIIAVIVPVVLVVLVVSNFLRATVVAKEKSPSGRSYRGSFLQGVLPTYVGLFIFKSLYFTIDLISVKISTHT</sequence>
<keyword evidence="3" id="KW-1185">Reference proteome</keyword>
<evidence type="ECO:0000313" key="3">
    <source>
        <dbReference type="Proteomes" id="UP000016511"/>
    </source>
</evidence>
<evidence type="ECO:0000256" key="1">
    <source>
        <dbReference type="SAM" id="Phobius"/>
    </source>
</evidence>
<feature type="transmembrane region" description="Helical" evidence="1">
    <location>
        <begin position="7"/>
        <end position="26"/>
    </location>
</feature>
<comment type="caution">
    <text evidence="2">The sequence shown here is derived from an EMBL/GenBank/DDBJ whole genome shotgun (WGS) entry which is preliminary data.</text>
</comment>
<keyword evidence="1" id="KW-0812">Transmembrane</keyword>
<name>U1WNL0_ANEAE</name>
<accession>U1WNL0</accession>
<reference evidence="2 3" key="1">
    <citation type="submission" date="2013-08" db="EMBL/GenBank/DDBJ databases">
        <authorList>
            <person name="Weinstock G."/>
            <person name="Sodergren E."/>
            <person name="Wylie T."/>
            <person name="Fulton L."/>
            <person name="Fulton R."/>
            <person name="Fronick C."/>
            <person name="O'Laughlin M."/>
            <person name="Godfrey J."/>
            <person name="Miner T."/>
            <person name="Herter B."/>
            <person name="Appelbaum E."/>
            <person name="Cordes M."/>
            <person name="Lek S."/>
            <person name="Wollam A."/>
            <person name="Pepin K.H."/>
            <person name="Palsikar V.B."/>
            <person name="Mitreva M."/>
            <person name="Wilson R.K."/>
        </authorList>
    </citation>
    <scope>NUCLEOTIDE SEQUENCE [LARGE SCALE GENOMIC DNA]</scope>
    <source>
        <strain evidence="2 3">ATCC 12856</strain>
    </source>
</reference>
<organism evidence="2 3">
    <name type="scientific">Aneurinibacillus aneurinilyticus ATCC 12856</name>
    <dbReference type="NCBI Taxonomy" id="649747"/>
    <lineage>
        <taxon>Bacteria</taxon>
        <taxon>Bacillati</taxon>
        <taxon>Bacillota</taxon>
        <taxon>Bacilli</taxon>
        <taxon>Bacillales</taxon>
        <taxon>Paenibacillaceae</taxon>
        <taxon>Aneurinibacillus group</taxon>
        <taxon>Aneurinibacillus</taxon>
    </lineage>
</organism>
<dbReference type="AlphaFoldDB" id="U1WNL0"/>
<proteinExistence type="predicted"/>
<evidence type="ECO:0000313" key="2">
    <source>
        <dbReference type="EMBL" id="ERI10189.1"/>
    </source>
</evidence>
<keyword evidence="1" id="KW-0472">Membrane</keyword>
<dbReference type="HOGENOM" id="CLU_2257879_0_0_9"/>
<feature type="transmembrane region" description="Helical" evidence="1">
    <location>
        <begin position="32"/>
        <end position="51"/>
    </location>
</feature>
<feature type="transmembrane region" description="Helical" evidence="1">
    <location>
        <begin position="71"/>
        <end position="92"/>
    </location>
</feature>
<protein>
    <submittedName>
        <fullName evidence="2">Uncharacterized protein</fullName>
    </submittedName>
</protein>